<feature type="domain" description="Fungal-type protein kinase" evidence="2">
    <location>
        <begin position="246"/>
        <end position="444"/>
    </location>
</feature>
<gene>
    <name evidence="3" type="ORF">D9611_000720</name>
</gene>
<feature type="compositionally biased region" description="Acidic residues" evidence="1">
    <location>
        <begin position="84"/>
        <end position="127"/>
    </location>
</feature>
<accession>A0A8H5F703</accession>
<feature type="region of interest" description="Disordered" evidence="1">
    <location>
        <begin position="553"/>
        <end position="580"/>
    </location>
</feature>
<dbReference type="Pfam" id="PF17667">
    <property type="entry name" value="Pkinase_fungal"/>
    <property type="match status" value="1"/>
</dbReference>
<reference evidence="3 4" key="1">
    <citation type="journal article" date="2020" name="ISME J.">
        <title>Uncovering the hidden diversity of litter-decomposition mechanisms in mushroom-forming fungi.</title>
        <authorList>
            <person name="Floudas D."/>
            <person name="Bentzer J."/>
            <person name="Ahren D."/>
            <person name="Johansson T."/>
            <person name="Persson P."/>
            <person name="Tunlid A."/>
        </authorList>
    </citation>
    <scope>NUCLEOTIDE SEQUENCE [LARGE SCALE GENOMIC DNA]</scope>
    <source>
        <strain evidence="3 4">CBS 175.51</strain>
    </source>
</reference>
<dbReference type="Proteomes" id="UP000541558">
    <property type="component" value="Unassembled WGS sequence"/>
</dbReference>
<sequence length="580" mass="64680">MSSTSQEIVGPMPVNLFLNEFFPSYNFTASTQLPCSDDLLSAFDGVPTSARARVVKGWLKAREGVILKESGVDLGWGGRVGMLDDLDDEEEEDEEDEDEGEGIEDEGEDEDSSEDEDEDDIAFDNEEFGIGPKVVEDLEEEEMYPGLMNAMNAMNGFLKSLYIARPSRRCRESPTSNTRKDSDRLKYCPDLAAYPRSTGGRCESADSKGLTDMETIQLLFIIKHANHRAGFQDGGKHTTVLADNSASTEVCAQLKSTMTEILNSQFRTSLFTILIHDPYTYLIRGDRTGLILSKAINIRVDPRTFFHFLAAFEGASNVERGVDPTVHFASAAEAKLAQEMLAAWKPARECSAFAVDVPAKEEGEESRRVLVWGAFLKAGSLTWRGSRLYRAWDVKDAKVRVLKEYWRLDADDLEKESRVLEELKREGVPRIPTVVAGNDVLGNETRTQEVYYRLLEDSVPESLEMSVSLRAGVQAVADALEAHAKAYAVGYLHLLEDIFEECRWNGSTKDFIGGKGKISVCLPGRACAHSSLPREWSLTAGIDYCVESTEVKKARDREEEDHDGDEADFEPTQSRKRPKI</sequence>
<dbReference type="InterPro" id="IPR040976">
    <property type="entry name" value="Pkinase_fungal"/>
</dbReference>
<evidence type="ECO:0000259" key="2">
    <source>
        <dbReference type="Pfam" id="PF17667"/>
    </source>
</evidence>
<evidence type="ECO:0000256" key="1">
    <source>
        <dbReference type="SAM" id="MobiDB-lite"/>
    </source>
</evidence>
<dbReference type="AlphaFoldDB" id="A0A8H5F703"/>
<feature type="region of interest" description="Disordered" evidence="1">
    <location>
        <begin position="78"/>
        <end position="132"/>
    </location>
</feature>
<dbReference type="OrthoDB" id="5592585at2759"/>
<evidence type="ECO:0000313" key="3">
    <source>
        <dbReference type="EMBL" id="KAF5326036.1"/>
    </source>
</evidence>
<keyword evidence="4" id="KW-1185">Reference proteome</keyword>
<evidence type="ECO:0000313" key="4">
    <source>
        <dbReference type="Proteomes" id="UP000541558"/>
    </source>
</evidence>
<organism evidence="3 4">
    <name type="scientific">Ephemerocybe angulata</name>
    <dbReference type="NCBI Taxonomy" id="980116"/>
    <lineage>
        <taxon>Eukaryota</taxon>
        <taxon>Fungi</taxon>
        <taxon>Dikarya</taxon>
        <taxon>Basidiomycota</taxon>
        <taxon>Agaricomycotina</taxon>
        <taxon>Agaricomycetes</taxon>
        <taxon>Agaricomycetidae</taxon>
        <taxon>Agaricales</taxon>
        <taxon>Agaricineae</taxon>
        <taxon>Psathyrellaceae</taxon>
        <taxon>Ephemerocybe</taxon>
    </lineage>
</organism>
<comment type="caution">
    <text evidence="3">The sequence shown here is derived from an EMBL/GenBank/DDBJ whole genome shotgun (WGS) entry which is preliminary data.</text>
</comment>
<feature type="compositionally biased region" description="Acidic residues" evidence="1">
    <location>
        <begin position="558"/>
        <end position="569"/>
    </location>
</feature>
<name>A0A8H5F703_9AGAR</name>
<proteinExistence type="predicted"/>
<protein>
    <recommendedName>
        <fullName evidence="2">Fungal-type protein kinase domain-containing protein</fullName>
    </recommendedName>
</protein>
<dbReference type="EMBL" id="JAACJK010000163">
    <property type="protein sequence ID" value="KAF5326036.1"/>
    <property type="molecule type" value="Genomic_DNA"/>
</dbReference>